<dbReference type="PANTHER" id="PTHR38340">
    <property type="entry name" value="S-LAYER PROTEIN"/>
    <property type="match status" value="1"/>
</dbReference>
<reference evidence="4 5" key="1">
    <citation type="submission" date="2020-08" db="EMBL/GenBank/DDBJ databases">
        <title>Genomic Encyclopedia of Type Strains, Phase IV (KMG-IV): sequencing the most valuable type-strain genomes for metagenomic binning, comparative biology and taxonomic classification.</title>
        <authorList>
            <person name="Goeker M."/>
        </authorList>
    </citation>
    <scope>NUCLEOTIDE SEQUENCE [LARGE SCALE GENOMIC DNA]</scope>
    <source>
        <strain evidence="4 5">DSM 29853</strain>
    </source>
</reference>
<dbReference type="PROSITE" id="PS00330">
    <property type="entry name" value="HEMOLYSIN_CALCIUM"/>
    <property type="match status" value="3"/>
</dbReference>
<evidence type="ECO:0000256" key="2">
    <source>
        <dbReference type="ARBA" id="ARBA00022525"/>
    </source>
</evidence>
<dbReference type="PANTHER" id="PTHR38340:SF1">
    <property type="entry name" value="S-LAYER PROTEIN"/>
    <property type="match status" value="1"/>
</dbReference>
<dbReference type="EMBL" id="JACIEZ010000010">
    <property type="protein sequence ID" value="MBB4066535.1"/>
    <property type="molecule type" value="Genomic_DNA"/>
</dbReference>
<dbReference type="SUPFAM" id="SSF51120">
    <property type="entry name" value="beta-Roll"/>
    <property type="match status" value="1"/>
</dbReference>
<evidence type="ECO:0000313" key="5">
    <source>
        <dbReference type="Proteomes" id="UP000528286"/>
    </source>
</evidence>
<feature type="domain" description="Cadherin" evidence="3">
    <location>
        <begin position="164"/>
        <end position="267"/>
    </location>
</feature>
<dbReference type="InterPro" id="IPR013783">
    <property type="entry name" value="Ig-like_fold"/>
</dbReference>
<evidence type="ECO:0000259" key="3">
    <source>
        <dbReference type="PROSITE" id="PS50268"/>
    </source>
</evidence>
<dbReference type="InterPro" id="IPR011049">
    <property type="entry name" value="Serralysin-like_metalloprot_C"/>
</dbReference>
<dbReference type="GO" id="GO:0005509">
    <property type="term" value="F:calcium ion binding"/>
    <property type="evidence" value="ECO:0007669"/>
    <property type="project" value="InterPro"/>
</dbReference>
<dbReference type="InterPro" id="IPR001343">
    <property type="entry name" value="Hemolysn_Ca-bd"/>
</dbReference>
<dbReference type="Proteomes" id="UP000528286">
    <property type="component" value="Unassembled WGS sequence"/>
</dbReference>
<dbReference type="GO" id="GO:0016020">
    <property type="term" value="C:membrane"/>
    <property type="evidence" value="ECO:0007669"/>
    <property type="project" value="InterPro"/>
</dbReference>
<dbReference type="InterPro" id="IPR010221">
    <property type="entry name" value="VCBS_dom"/>
</dbReference>
<comment type="subcellular location">
    <subcellularLocation>
        <location evidence="1">Secreted</location>
    </subcellularLocation>
</comment>
<organism evidence="4 5">
    <name type="scientific">Gellertiella hungarica</name>
    <dbReference type="NCBI Taxonomy" id="1572859"/>
    <lineage>
        <taxon>Bacteria</taxon>
        <taxon>Pseudomonadati</taxon>
        <taxon>Pseudomonadota</taxon>
        <taxon>Alphaproteobacteria</taxon>
        <taxon>Hyphomicrobiales</taxon>
        <taxon>Rhizobiaceae</taxon>
        <taxon>Gellertiella</taxon>
    </lineage>
</organism>
<dbReference type="InterPro" id="IPR018511">
    <property type="entry name" value="Hemolysin-typ_Ca-bd_CS"/>
</dbReference>
<keyword evidence="2" id="KW-0964">Secreted</keyword>
<dbReference type="Pfam" id="PF17803">
    <property type="entry name" value="Cadherin_4"/>
    <property type="match status" value="6"/>
</dbReference>
<dbReference type="Pfam" id="PF00353">
    <property type="entry name" value="HemolysinCabind"/>
    <property type="match status" value="1"/>
</dbReference>
<dbReference type="PRINTS" id="PR00313">
    <property type="entry name" value="CABNDNGRPT"/>
</dbReference>
<accession>A0A7W6NMJ9</accession>
<dbReference type="InterPro" id="IPR040853">
    <property type="entry name" value="RapA2_cadherin-like"/>
</dbReference>
<dbReference type="GO" id="GO:0005576">
    <property type="term" value="C:extracellular region"/>
    <property type="evidence" value="ECO:0007669"/>
    <property type="project" value="UniProtKB-SubCell"/>
</dbReference>
<proteinExistence type="predicted"/>
<dbReference type="RefSeq" id="WP_183367805.1">
    <property type="nucleotide sequence ID" value="NZ_JACIEZ010000010.1"/>
</dbReference>
<dbReference type="Gene3D" id="2.60.40.10">
    <property type="entry name" value="Immunoglobulins"/>
    <property type="match status" value="4"/>
</dbReference>
<dbReference type="AlphaFoldDB" id="A0A7W6NMJ9"/>
<dbReference type="Gene3D" id="2.150.10.10">
    <property type="entry name" value="Serralysin-like metalloprotease, C-terminal"/>
    <property type="match status" value="1"/>
</dbReference>
<dbReference type="PROSITE" id="PS50268">
    <property type="entry name" value="CADHERIN_2"/>
    <property type="match status" value="1"/>
</dbReference>
<sequence length="968" mass="98587">MATTTVGGSTVAFSNSSAAANLSQSVGEDNASGYEFVFDVLAASGGGAGAQIYSVDDGVKNDDGGADINVTNKAFQDYNKDLLIKDTVGAAEADQGGDLAGSTFWIGSDGKIHYKVNPDSALAAKVQALGEGQTLTDTIQYTIKMANGTLSVGTLTITIKGTNDKPVAEAAVNSATEGGAVVNGQLKATDVDSTSLSFKLVDAAPAGFKLNPDGSYSFDPSNAAYDSLKDGETKVIEIKFVANDGKADSDVKTLKITITGTNDKPVAEAATASATEGDAVVNGTLKASDVDGDALNFKLVDAAPAGFTLNADGSYTFDPSNSAYDSLKEGQTKVVEVKFVANDGKVNSDVQTLKITVTGTNDKPVAEAAVNSATEGGDTVTGTLKATDAEGDALTFELAGSAPAGFELKPDGTYKFDPTDSAYDSLKEGETKVVEVKFVANDGKVNSDVQTLKITVTGTNDKPVAEAAVNSATEGGDTVTGTLKATDAEGDTLTFELAGSAPAGFELKPDGTYKFDPTDSAYDSLKEGETKVVEVKFVANDGMVDSAEQTLKITVTGTNDRPVAQAATASATEGAAVVTGSVTATDVDKDALTFKLVGDAPAGFKLNADGSYSFDPSNSAYDSLKAGQTQDVVVKFVANDTHVDSAEQTLTIKVTGVNDPASITGSFTGDVTEDGVLQASGSLSITDVDSGENAFSATTSVNGTYGKFTLTNSGWVYDLNNAAANVQALNTGDTVYDSLTIKSADGTAEKTIKVAIHGTDDLVLASMPTTYTGTGDPNDFDNLGSAGIQKIGSKGAETLYGGADGDTLTGGGGADTLYGGSGNDTIKGGVGSDTLYGGSGNDSLDGEKGTDTLVGGYGADTLVGGEANDIFKFLDIRDTNDTISGFERGSDKLDFSQMDANANVAGTQQFSAVSEVGGAYVKAYQITWYAAADGVHVLADTDGNLATAEFHATLSGLTALGSSDFILS</sequence>
<keyword evidence="5" id="KW-1185">Reference proteome</keyword>
<evidence type="ECO:0000256" key="1">
    <source>
        <dbReference type="ARBA" id="ARBA00004613"/>
    </source>
</evidence>
<dbReference type="InterPro" id="IPR050557">
    <property type="entry name" value="RTX_toxin/Mannuronan_C5-epim"/>
</dbReference>
<comment type="caution">
    <text evidence="4">The sequence shown here is derived from an EMBL/GenBank/DDBJ whole genome shotgun (WGS) entry which is preliminary data.</text>
</comment>
<evidence type="ECO:0000313" key="4">
    <source>
        <dbReference type="EMBL" id="MBB4066535.1"/>
    </source>
</evidence>
<dbReference type="GO" id="GO:0007156">
    <property type="term" value="P:homophilic cell adhesion via plasma membrane adhesion molecules"/>
    <property type="evidence" value="ECO:0007669"/>
    <property type="project" value="InterPro"/>
</dbReference>
<gene>
    <name evidence="4" type="ORF">GGR23_003752</name>
</gene>
<dbReference type="NCBIfam" id="TIGR01965">
    <property type="entry name" value="VCBS_repeat"/>
    <property type="match status" value="7"/>
</dbReference>
<name>A0A7W6NMJ9_9HYPH</name>
<protein>
    <submittedName>
        <fullName evidence="4">VCBS repeat-containing protein</fullName>
    </submittedName>
</protein>
<dbReference type="InterPro" id="IPR002126">
    <property type="entry name" value="Cadherin-like_dom"/>
</dbReference>